<evidence type="ECO:0000313" key="2">
    <source>
        <dbReference type="EMBL" id="MBM9478104.1"/>
    </source>
</evidence>
<evidence type="ECO:0000256" key="1">
    <source>
        <dbReference type="SAM" id="MobiDB-lite"/>
    </source>
</evidence>
<reference evidence="2" key="1">
    <citation type="submission" date="2021-01" db="EMBL/GenBank/DDBJ databases">
        <title>KCTC 19127 draft genome.</title>
        <authorList>
            <person name="An D."/>
        </authorList>
    </citation>
    <scope>NUCLEOTIDE SEQUENCE</scope>
    <source>
        <strain evidence="2">KCTC 19127</strain>
    </source>
</reference>
<sequence length="297" mass="31622">MIAGPQRAGDDRGDHAPGGSPNLSWIVRQAVDPVGTSVVGGAVGFRRIASWAWDAARPAREVVERAQVAVADATDQLVRRTVRSVVEIALQEVDLTAVVRDNVDIEALIDTVDLDEVVALVDVDRIAARLDLEAILDRMSLTRIVLERVDLDAVVRAVDLDAHVARVDVNAVADRVDLDAAAGRLDVNAVARRVALDPLISTVDIEAIVDRLDLGDIAEDVIDQIDLAGLIRGSTGALSGEAVTTLRTQSRGADEAVAVFMRRLFSRSGSRDAPVGEPREEGPDGGSSPVKDTEADR</sequence>
<keyword evidence="3" id="KW-1185">Reference proteome</keyword>
<dbReference type="AlphaFoldDB" id="A0A938YMQ7"/>
<dbReference type="RefSeq" id="WP_205258226.1">
    <property type="nucleotide sequence ID" value="NZ_BAAAPV010000002.1"/>
</dbReference>
<gene>
    <name evidence="2" type="ORF">JL107_16770</name>
</gene>
<evidence type="ECO:0000313" key="3">
    <source>
        <dbReference type="Proteomes" id="UP000663801"/>
    </source>
</evidence>
<comment type="caution">
    <text evidence="2">The sequence shown here is derived from an EMBL/GenBank/DDBJ whole genome shotgun (WGS) entry which is preliminary data.</text>
</comment>
<name>A0A938YMQ7_9ACTN</name>
<protein>
    <submittedName>
        <fullName evidence="2">Uncharacterized protein</fullName>
    </submittedName>
</protein>
<proteinExistence type="predicted"/>
<dbReference type="Proteomes" id="UP000663801">
    <property type="component" value="Unassembled WGS sequence"/>
</dbReference>
<feature type="region of interest" description="Disordered" evidence="1">
    <location>
        <begin position="268"/>
        <end position="297"/>
    </location>
</feature>
<organism evidence="2 3">
    <name type="scientific">Nakamurella flavida</name>
    <dbReference type="NCBI Taxonomy" id="363630"/>
    <lineage>
        <taxon>Bacteria</taxon>
        <taxon>Bacillati</taxon>
        <taxon>Actinomycetota</taxon>
        <taxon>Actinomycetes</taxon>
        <taxon>Nakamurellales</taxon>
        <taxon>Nakamurellaceae</taxon>
        <taxon>Nakamurella</taxon>
    </lineage>
</organism>
<dbReference type="EMBL" id="JAERWL010000015">
    <property type="protein sequence ID" value="MBM9478104.1"/>
    <property type="molecule type" value="Genomic_DNA"/>
</dbReference>
<accession>A0A938YMQ7</accession>